<dbReference type="InterPro" id="IPR000485">
    <property type="entry name" value="AsnC-type_HTH_dom"/>
</dbReference>
<protein>
    <submittedName>
        <fullName evidence="5">AsnC family transcriptional regulator</fullName>
    </submittedName>
</protein>
<dbReference type="OrthoDB" id="4411089at2"/>
<dbReference type="InterPro" id="IPR019887">
    <property type="entry name" value="Tscrpt_reg_AsnC/Lrp_C"/>
</dbReference>
<dbReference type="GO" id="GO:0043565">
    <property type="term" value="F:sequence-specific DNA binding"/>
    <property type="evidence" value="ECO:0007669"/>
    <property type="project" value="InterPro"/>
</dbReference>
<evidence type="ECO:0000259" key="4">
    <source>
        <dbReference type="PROSITE" id="PS50956"/>
    </source>
</evidence>
<dbReference type="PRINTS" id="PR00033">
    <property type="entry name" value="HTHASNC"/>
</dbReference>
<dbReference type="Pfam" id="PF01037">
    <property type="entry name" value="AsnC_trans_reg"/>
    <property type="match status" value="1"/>
</dbReference>
<dbReference type="InterPro" id="IPR036390">
    <property type="entry name" value="WH_DNA-bd_sf"/>
</dbReference>
<dbReference type="Gene3D" id="3.30.70.920">
    <property type="match status" value="1"/>
</dbReference>
<evidence type="ECO:0000256" key="3">
    <source>
        <dbReference type="ARBA" id="ARBA00023163"/>
    </source>
</evidence>
<dbReference type="SUPFAM" id="SSF54909">
    <property type="entry name" value="Dimeric alpha+beta barrel"/>
    <property type="match status" value="1"/>
</dbReference>
<dbReference type="InterPro" id="IPR011008">
    <property type="entry name" value="Dimeric_a/b-barrel"/>
</dbReference>
<keyword evidence="1" id="KW-0805">Transcription regulation</keyword>
<name>A0A255GC98_9ACTN</name>
<evidence type="ECO:0000313" key="5">
    <source>
        <dbReference type="EMBL" id="OYO13517.1"/>
    </source>
</evidence>
<reference evidence="5 6" key="1">
    <citation type="submission" date="2017-07" db="EMBL/GenBank/DDBJ databases">
        <title>Draft whole genome sequences of clinical Proprionibacteriaceae strains.</title>
        <authorList>
            <person name="Bernier A.-M."/>
            <person name="Bernard K."/>
            <person name="Domingo M.-C."/>
        </authorList>
    </citation>
    <scope>NUCLEOTIDE SEQUENCE [LARGE SCALE GENOMIC DNA]</scope>
    <source>
        <strain evidence="5 6">NML 030167</strain>
    </source>
</reference>
<dbReference type="InterPro" id="IPR036388">
    <property type="entry name" value="WH-like_DNA-bd_sf"/>
</dbReference>
<dbReference type="Gene3D" id="1.10.10.10">
    <property type="entry name" value="Winged helix-like DNA-binding domain superfamily/Winged helix DNA-binding domain"/>
    <property type="match status" value="1"/>
</dbReference>
<dbReference type="GO" id="GO:0043200">
    <property type="term" value="P:response to amino acid"/>
    <property type="evidence" value="ECO:0007669"/>
    <property type="project" value="TreeGrafter"/>
</dbReference>
<keyword evidence="3" id="KW-0804">Transcription</keyword>
<dbReference type="SUPFAM" id="SSF46785">
    <property type="entry name" value="Winged helix' DNA-binding domain"/>
    <property type="match status" value="1"/>
</dbReference>
<evidence type="ECO:0000256" key="1">
    <source>
        <dbReference type="ARBA" id="ARBA00023015"/>
    </source>
</evidence>
<dbReference type="GO" id="GO:0005829">
    <property type="term" value="C:cytosol"/>
    <property type="evidence" value="ECO:0007669"/>
    <property type="project" value="TreeGrafter"/>
</dbReference>
<proteinExistence type="predicted"/>
<comment type="caution">
    <text evidence="5">The sequence shown here is derived from an EMBL/GenBank/DDBJ whole genome shotgun (WGS) entry which is preliminary data.</text>
</comment>
<dbReference type="RefSeq" id="WP_094405652.1">
    <property type="nucleotide sequence ID" value="NZ_NMVO01000013.1"/>
</dbReference>
<sequence length="171" mass="18336">MPKKPQRRRLDPGPAPRERPRLDEIDAALVRELTADARISNAALAAAVGIAESTCSARVRALVQRGIIEGFTTVLDPVRLGAPVRAMVAVRLAGHDMAQVDAFGIEVAELPGVIEVWNVSGADDFVVHVACATPDELRDFVLTHLTARAGVVHAQTSLIFRNHRGRGVAVN</sequence>
<gene>
    <name evidence="5" type="ORF">CGZ94_11140</name>
</gene>
<accession>A0A255GC98</accession>
<dbReference type="PANTHER" id="PTHR30154:SF54">
    <property type="entry name" value="POSSIBLE TRANSCRIPTIONAL REGULATORY PROTEIN (PROBABLY LRP_ASNC-FAMILY)"/>
    <property type="match status" value="1"/>
</dbReference>
<evidence type="ECO:0000313" key="6">
    <source>
        <dbReference type="Proteomes" id="UP000215896"/>
    </source>
</evidence>
<dbReference type="PANTHER" id="PTHR30154">
    <property type="entry name" value="LEUCINE-RESPONSIVE REGULATORY PROTEIN"/>
    <property type="match status" value="1"/>
</dbReference>
<dbReference type="Pfam" id="PF13404">
    <property type="entry name" value="HTH_AsnC-type"/>
    <property type="match status" value="1"/>
</dbReference>
<dbReference type="Proteomes" id="UP000215896">
    <property type="component" value="Unassembled WGS sequence"/>
</dbReference>
<dbReference type="PROSITE" id="PS50956">
    <property type="entry name" value="HTH_ASNC_2"/>
    <property type="match status" value="1"/>
</dbReference>
<dbReference type="InterPro" id="IPR019888">
    <property type="entry name" value="Tscrpt_reg_AsnC-like"/>
</dbReference>
<dbReference type="EMBL" id="NMVO01000013">
    <property type="protein sequence ID" value="OYO13517.1"/>
    <property type="molecule type" value="Genomic_DNA"/>
</dbReference>
<evidence type="ECO:0000256" key="2">
    <source>
        <dbReference type="ARBA" id="ARBA00023125"/>
    </source>
</evidence>
<keyword evidence="6" id="KW-1185">Reference proteome</keyword>
<keyword evidence="2" id="KW-0238">DNA-binding</keyword>
<organism evidence="5 6">
    <name type="scientific">Enemella evansiae</name>
    <dbReference type="NCBI Taxonomy" id="2016499"/>
    <lineage>
        <taxon>Bacteria</taxon>
        <taxon>Bacillati</taxon>
        <taxon>Actinomycetota</taxon>
        <taxon>Actinomycetes</taxon>
        <taxon>Propionibacteriales</taxon>
        <taxon>Propionibacteriaceae</taxon>
        <taxon>Enemella</taxon>
    </lineage>
</organism>
<dbReference type="AlphaFoldDB" id="A0A255GC98"/>
<dbReference type="SMART" id="SM00344">
    <property type="entry name" value="HTH_ASNC"/>
    <property type="match status" value="1"/>
</dbReference>
<feature type="domain" description="HTH asnC-type" evidence="4">
    <location>
        <begin position="22"/>
        <end position="83"/>
    </location>
</feature>